<dbReference type="PANTHER" id="PTHR30012:SF0">
    <property type="entry name" value="TYPE II SECRETION SYSTEM PROTEIN F-RELATED"/>
    <property type="match status" value="1"/>
</dbReference>
<name>A0A0G0LWL8_9BACT</name>
<dbReference type="InterPro" id="IPR018076">
    <property type="entry name" value="T2SS_GspF_dom"/>
</dbReference>
<dbReference type="STRING" id="1618572.UT17_C0002G0078"/>
<sequence>MKRFNYKAKDKQGRLVAGEVEGADMSHAAKLVRGKGLYVISISAKMDSPFSIIKRIKERITTGDVSTFTRQLSTMISAGLPITEALLILRSQSNGAMQKVVAQILADVEAGESLSGAMNKHPKIFSRTYLALVKSGEVGGVMDAVLLRLADTLEKQQEFNGKVKGALIYPAIIGTGMVIVAFIMMIFVIPRLTSLYSEFNATLPLPTRILIGISNFFVSYWFIVLAIAGLGFYLFKLYKSTKTGKRKVDELIFKIPVFGYLQKQIILTELTRTLSLMVGAGVPILEALNITSEVVGNSVISDALKDASRQVEKGFPIAFSFARHPEAFPFLLSQMIAVGEETGKMDEVLTKISHIFELESDEKVKGLTAAIEPLVMVMLGLGVGFLVIAVILPIYNLTSSF</sequence>
<keyword evidence="6 8" id="KW-1133">Transmembrane helix</keyword>
<dbReference type="GO" id="GO:0005886">
    <property type="term" value="C:plasma membrane"/>
    <property type="evidence" value="ECO:0007669"/>
    <property type="project" value="UniProtKB-SubCell"/>
</dbReference>
<proteinExistence type="inferred from homology"/>
<keyword evidence="4" id="KW-0997">Cell inner membrane</keyword>
<comment type="similarity">
    <text evidence="2">Belongs to the GSP F family.</text>
</comment>
<reference evidence="10 11" key="1">
    <citation type="journal article" date="2015" name="Nature">
        <title>rRNA introns, odd ribosomes, and small enigmatic genomes across a large radiation of phyla.</title>
        <authorList>
            <person name="Brown C.T."/>
            <person name="Hug L.A."/>
            <person name="Thomas B.C."/>
            <person name="Sharon I."/>
            <person name="Castelle C.J."/>
            <person name="Singh A."/>
            <person name="Wilkins M.J."/>
            <person name="Williams K.H."/>
            <person name="Banfield J.F."/>
        </authorList>
    </citation>
    <scope>NUCLEOTIDE SEQUENCE [LARGE SCALE GENOMIC DNA]</scope>
</reference>
<comment type="subcellular location">
    <subcellularLocation>
        <location evidence="1">Cell inner membrane</location>
        <topology evidence="1">Multi-pass membrane protein</topology>
    </subcellularLocation>
</comment>
<gene>
    <name evidence="10" type="ORF">UT17_C0002G0078</name>
</gene>
<dbReference type="InterPro" id="IPR042094">
    <property type="entry name" value="T2SS_GspF_sf"/>
</dbReference>
<feature type="domain" description="Type II secretion system protein GspF" evidence="9">
    <location>
        <begin position="271"/>
        <end position="393"/>
    </location>
</feature>
<dbReference type="AlphaFoldDB" id="A0A0G0LWL8"/>
<feature type="transmembrane region" description="Helical" evidence="8">
    <location>
        <begin position="166"/>
        <end position="189"/>
    </location>
</feature>
<organism evidence="10 11">
    <name type="scientific">Candidatus Woesebacteria bacterium GW2011_GWB1_39_10</name>
    <dbReference type="NCBI Taxonomy" id="1618572"/>
    <lineage>
        <taxon>Bacteria</taxon>
        <taxon>Candidatus Woeseibacteriota</taxon>
    </lineage>
</organism>
<dbReference type="Proteomes" id="UP000034774">
    <property type="component" value="Unassembled WGS sequence"/>
</dbReference>
<keyword evidence="7 8" id="KW-0472">Membrane</keyword>
<keyword evidence="3" id="KW-1003">Cell membrane</keyword>
<protein>
    <recommendedName>
        <fullName evidence="9">Type II secretion system protein GspF domain-containing protein</fullName>
    </recommendedName>
</protein>
<dbReference type="PATRIC" id="fig|1618572.3.peg.239"/>
<accession>A0A0G0LWL8</accession>
<dbReference type="EMBL" id="LBVU01000002">
    <property type="protein sequence ID" value="KKQ92415.1"/>
    <property type="molecule type" value="Genomic_DNA"/>
</dbReference>
<dbReference type="GO" id="GO:0015628">
    <property type="term" value="P:protein secretion by the type II secretion system"/>
    <property type="evidence" value="ECO:0007669"/>
    <property type="project" value="TreeGrafter"/>
</dbReference>
<evidence type="ECO:0000256" key="3">
    <source>
        <dbReference type="ARBA" id="ARBA00022475"/>
    </source>
</evidence>
<evidence type="ECO:0000256" key="6">
    <source>
        <dbReference type="ARBA" id="ARBA00022989"/>
    </source>
</evidence>
<comment type="caution">
    <text evidence="10">The sequence shown here is derived from an EMBL/GenBank/DDBJ whole genome shotgun (WGS) entry which is preliminary data.</text>
</comment>
<dbReference type="Gene3D" id="1.20.81.30">
    <property type="entry name" value="Type II secretion system (T2SS), domain F"/>
    <property type="match status" value="2"/>
</dbReference>
<dbReference type="Pfam" id="PF00482">
    <property type="entry name" value="T2SSF"/>
    <property type="match status" value="2"/>
</dbReference>
<feature type="domain" description="Type II secretion system protein GspF" evidence="9">
    <location>
        <begin position="68"/>
        <end position="190"/>
    </location>
</feature>
<evidence type="ECO:0000256" key="5">
    <source>
        <dbReference type="ARBA" id="ARBA00022692"/>
    </source>
</evidence>
<dbReference type="InterPro" id="IPR003004">
    <property type="entry name" value="GspF/PilC"/>
</dbReference>
<evidence type="ECO:0000313" key="11">
    <source>
        <dbReference type="Proteomes" id="UP000034774"/>
    </source>
</evidence>
<evidence type="ECO:0000313" key="10">
    <source>
        <dbReference type="EMBL" id="KKQ92415.1"/>
    </source>
</evidence>
<keyword evidence="5 8" id="KW-0812">Transmembrane</keyword>
<dbReference type="FunFam" id="1.20.81.30:FF:000001">
    <property type="entry name" value="Type II secretion system protein F"/>
    <property type="match status" value="2"/>
</dbReference>
<feature type="transmembrane region" description="Helical" evidence="8">
    <location>
        <begin position="209"/>
        <end position="235"/>
    </location>
</feature>
<feature type="transmembrane region" description="Helical" evidence="8">
    <location>
        <begin position="374"/>
        <end position="395"/>
    </location>
</feature>
<dbReference type="PRINTS" id="PR00812">
    <property type="entry name" value="BCTERIALGSPF"/>
</dbReference>
<evidence type="ECO:0000256" key="2">
    <source>
        <dbReference type="ARBA" id="ARBA00005745"/>
    </source>
</evidence>
<evidence type="ECO:0000256" key="1">
    <source>
        <dbReference type="ARBA" id="ARBA00004429"/>
    </source>
</evidence>
<evidence type="ECO:0000256" key="4">
    <source>
        <dbReference type="ARBA" id="ARBA00022519"/>
    </source>
</evidence>
<evidence type="ECO:0000259" key="9">
    <source>
        <dbReference type="Pfam" id="PF00482"/>
    </source>
</evidence>
<dbReference type="PANTHER" id="PTHR30012">
    <property type="entry name" value="GENERAL SECRETION PATHWAY PROTEIN"/>
    <property type="match status" value="1"/>
</dbReference>
<evidence type="ECO:0000256" key="8">
    <source>
        <dbReference type="SAM" id="Phobius"/>
    </source>
</evidence>
<evidence type="ECO:0000256" key="7">
    <source>
        <dbReference type="ARBA" id="ARBA00023136"/>
    </source>
</evidence>